<comment type="caution">
    <text evidence="2">The sequence shown here is derived from an EMBL/GenBank/DDBJ whole genome shotgun (WGS) entry which is preliminary data.</text>
</comment>
<evidence type="ECO:0000313" key="3">
    <source>
        <dbReference type="Proteomes" id="UP000824469"/>
    </source>
</evidence>
<protein>
    <submittedName>
        <fullName evidence="2">Uncharacterized protein</fullName>
    </submittedName>
</protein>
<sequence>MSRVEEMENGVDAKLNVYVILTAHDDCASYLWLILNDLRVMGLCAAWHKLESRCAFQGTDLENLNQMHIAVGGFIKKQCLSDRGSHRNLCYFLDMSKLSLLEDDSKNPKSKHFKAGKTSGFDRIYHQLIPPITCADIARKRKRKGSRSRSCRSSDKSKTKINVPDPPTRCASVTYATCSNFPFPGTDSSGELFYNRDSNWGSGMIIPMSEMRNRLKREGKDVGGEPIFS</sequence>
<dbReference type="PANTHER" id="PTHR36775:SF1">
    <property type="entry name" value="LYR MOTIF PROTEIN"/>
    <property type="match status" value="1"/>
</dbReference>
<organism evidence="2 3">
    <name type="scientific">Taxus chinensis</name>
    <name type="common">Chinese yew</name>
    <name type="synonym">Taxus wallichiana var. chinensis</name>
    <dbReference type="NCBI Taxonomy" id="29808"/>
    <lineage>
        <taxon>Eukaryota</taxon>
        <taxon>Viridiplantae</taxon>
        <taxon>Streptophyta</taxon>
        <taxon>Embryophyta</taxon>
        <taxon>Tracheophyta</taxon>
        <taxon>Spermatophyta</taxon>
        <taxon>Pinopsida</taxon>
        <taxon>Pinidae</taxon>
        <taxon>Conifers II</taxon>
        <taxon>Cupressales</taxon>
        <taxon>Taxaceae</taxon>
        <taxon>Taxus</taxon>
    </lineage>
</organism>
<dbReference type="PANTHER" id="PTHR36775">
    <property type="entry name" value="LYR MOTIF PROTEIN"/>
    <property type="match status" value="1"/>
</dbReference>
<dbReference type="AlphaFoldDB" id="A0AA38CDN7"/>
<dbReference type="EMBL" id="JAHRHJ020000010">
    <property type="protein sequence ID" value="KAH9297136.1"/>
    <property type="molecule type" value="Genomic_DNA"/>
</dbReference>
<gene>
    <name evidence="2" type="ORF">KI387_028818</name>
</gene>
<proteinExistence type="predicted"/>
<evidence type="ECO:0000256" key="1">
    <source>
        <dbReference type="SAM" id="MobiDB-lite"/>
    </source>
</evidence>
<dbReference type="Proteomes" id="UP000824469">
    <property type="component" value="Unassembled WGS sequence"/>
</dbReference>
<keyword evidence="3" id="KW-1185">Reference proteome</keyword>
<feature type="region of interest" description="Disordered" evidence="1">
    <location>
        <begin position="141"/>
        <end position="164"/>
    </location>
</feature>
<reference evidence="2 3" key="1">
    <citation type="journal article" date="2021" name="Nat. Plants">
        <title>The Taxus genome provides insights into paclitaxel biosynthesis.</title>
        <authorList>
            <person name="Xiong X."/>
            <person name="Gou J."/>
            <person name="Liao Q."/>
            <person name="Li Y."/>
            <person name="Zhou Q."/>
            <person name="Bi G."/>
            <person name="Li C."/>
            <person name="Du R."/>
            <person name="Wang X."/>
            <person name="Sun T."/>
            <person name="Guo L."/>
            <person name="Liang H."/>
            <person name="Lu P."/>
            <person name="Wu Y."/>
            <person name="Zhang Z."/>
            <person name="Ro D.K."/>
            <person name="Shang Y."/>
            <person name="Huang S."/>
            <person name="Yan J."/>
        </authorList>
    </citation>
    <scope>NUCLEOTIDE SEQUENCE [LARGE SCALE GENOMIC DNA]</scope>
    <source>
        <strain evidence="2">Ta-2019</strain>
    </source>
</reference>
<feature type="compositionally biased region" description="Basic residues" evidence="1">
    <location>
        <begin position="141"/>
        <end position="150"/>
    </location>
</feature>
<name>A0AA38CDN7_TAXCH</name>
<evidence type="ECO:0000313" key="2">
    <source>
        <dbReference type="EMBL" id="KAH9297136.1"/>
    </source>
</evidence>
<accession>A0AA38CDN7</accession>